<name>A0A8H5B641_9AGAR</name>
<dbReference type="GO" id="GO:0043124">
    <property type="term" value="P:negative regulation of canonical NF-kappaB signal transduction"/>
    <property type="evidence" value="ECO:0007669"/>
    <property type="project" value="InterPro"/>
</dbReference>
<dbReference type="PANTHER" id="PTHR15263">
    <property type="entry name" value="I-KAPPA-B-LIKE PROTEIN IKBL"/>
    <property type="match status" value="1"/>
</dbReference>
<feature type="region of interest" description="Disordered" evidence="6">
    <location>
        <begin position="1"/>
        <end position="36"/>
    </location>
</feature>
<evidence type="ECO:0000313" key="7">
    <source>
        <dbReference type="EMBL" id="KAF5317253.1"/>
    </source>
</evidence>
<evidence type="ECO:0000256" key="5">
    <source>
        <dbReference type="ARBA" id="ARBA00023242"/>
    </source>
</evidence>
<reference evidence="7 8" key="1">
    <citation type="journal article" date="2020" name="ISME J.">
        <title>Uncovering the hidden diversity of litter-decomposition mechanisms in mushroom-forming fungi.</title>
        <authorList>
            <person name="Floudas D."/>
            <person name="Bentzer J."/>
            <person name="Ahren D."/>
            <person name="Johansson T."/>
            <person name="Persson P."/>
            <person name="Tunlid A."/>
        </authorList>
    </citation>
    <scope>NUCLEOTIDE SEQUENCE [LARGE SCALE GENOMIC DNA]</scope>
    <source>
        <strain evidence="7 8">CBS 175.51</strain>
    </source>
</reference>
<evidence type="ECO:0000256" key="1">
    <source>
        <dbReference type="ARBA" id="ARBA00004123"/>
    </source>
</evidence>
<dbReference type="AlphaFoldDB" id="A0A8H5B641"/>
<comment type="subcellular location">
    <subcellularLocation>
        <location evidence="1">Nucleus</location>
    </subcellularLocation>
</comment>
<keyword evidence="5" id="KW-0539">Nucleus</keyword>
<keyword evidence="2" id="KW-0597">Phosphoprotein</keyword>
<protein>
    <submittedName>
        <fullName evidence="7">Uncharacterized protein</fullName>
    </submittedName>
</protein>
<evidence type="ECO:0000256" key="4">
    <source>
        <dbReference type="ARBA" id="ARBA00023043"/>
    </source>
</evidence>
<dbReference type="PANTHER" id="PTHR15263:SF1">
    <property type="entry name" value="NF-KAPPA-B INHIBITOR-LIKE PROTEIN 1"/>
    <property type="match status" value="1"/>
</dbReference>
<dbReference type="GO" id="GO:0005634">
    <property type="term" value="C:nucleus"/>
    <property type="evidence" value="ECO:0007669"/>
    <property type="project" value="UniProtKB-SubCell"/>
</dbReference>
<accession>A0A8H5B641</accession>
<dbReference type="InterPro" id="IPR038753">
    <property type="entry name" value="NFKBIL1"/>
</dbReference>
<dbReference type="Proteomes" id="UP000541558">
    <property type="component" value="Unassembled WGS sequence"/>
</dbReference>
<evidence type="ECO:0000256" key="6">
    <source>
        <dbReference type="SAM" id="MobiDB-lite"/>
    </source>
</evidence>
<gene>
    <name evidence="7" type="ORF">D9611_003967</name>
</gene>
<evidence type="ECO:0000313" key="8">
    <source>
        <dbReference type="Proteomes" id="UP000541558"/>
    </source>
</evidence>
<keyword evidence="4" id="KW-0040">ANK repeat</keyword>
<keyword evidence="3" id="KW-0677">Repeat</keyword>
<dbReference type="EMBL" id="JAACJK010000219">
    <property type="protein sequence ID" value="KAF5317253.1"/>
    <property type="molecule type" value="Genomic_DNA"/>
</dbReference>
<proteinExistence type="predicted"/>
<evidence type="ECO:0000256" key="3">
    <source>
        <dbReference type="ARBA" id="ARBA00022737"/>
    </source>
</evidence>
<evidence type="ECO:0000256" key="2">
    <source>
        <dbReference type="ARBA" id="ARBA00022553"/>
    </source>
</evidence>
<comment type="caution">
    <text evidence="7">The sequence shown here is derived from an EMBL/GenBank/DDBJ whole genome shotgun (WGS) entry which is preliminary data.</text>
</comment>
<sequence>MQTAAALPGPLPTHHRTHSHSHPGPIPSVRRKPAATSVWEDMGHTQAWVLNQGFNSSSTSLNVKPSKPSHYRKHGWMTEEWVGQQAVYYVPREDDAAVTLSSRHHHSGLHRSGSLRRDPAPATTPRRAAHWEDMMYQYEVDAERWMRHEAESRRAAEERLRMRTRVEEELRRIDERSRQRKHEQRRMFEENRARMMAEAREHERRDRPMLEKKVAESWEKYESRWSGLASSSEPLTFANIPWPTVIAPRTAEDLSMSAIASFLLSGAHSQETTKKERIRSAQLRWHPDRFRRLMARVSEEEKAVVEEGVGAVARVLNDLMQREKGNSK</sequence>
<feature type="region of interest" description="Disordered" evidence="6">
    <location>
        <begin position="102"/>
        <end position="126"/>
    </location>
</feature>
<dbReference type="OrthoDB" id="412109at2759"/>
<keyword evidence="8" id="KW-1185">Reference proteome</keyword>
<organism evidence="7 8">
    <name type="scientific">Ephemerocybe angulata</name>
    <dbReference type="NCBI Taxonomy" id="980116"/>
    <lineage>
        <taxon>Eukaryota</taxon>
        <taxon>Fungi</taxon>
        <taxon>Dikarya</taxon>
        <taxon>Basidiomycota</taxon>
        <taxon>Agaricomycotina</taxon>
        <taxon>Agaricomycetes</taxon>
        <taxon>Agaricomycetidae</taxon>
        <taxon>Agaricales</taxon>
        <taxon>Agaricineae</taxon>
        <taxon>Psathyrellaceae</taxon>
        <taxon>Ephemerocybe</taxon>
    </lineage>
</organism>